<evidence type="ECO:0000313" key="3">
    <source>
        <dbReference type="EMBL" id="CBL25142.1"/>
    </source>
</evidence>
<gene>
    <name evidence="3" type="ORF">RTO_03710</name>
</gene>
<evidence type="ECO:0000259" key="2">
    <source>
        <dbReference type="Pfam" id="PF04754"/>
    </source>
</evidence>
<dbReference type="Proteomes" id="UP000008956">
    <property type="component" value="Chromosome"/>
</dbReference>
<dbReference type="RefSeq" id="WP_015527782.1">
    <property type="nucleotide sequence ID" value="NC_021015.1"/>
</dbReference>
<evidence type="ECO:0000313" key="4">
    <source>
        <dbReference type="Proteomes" id="UP000008956"/>
    </source>
</evidence>
<reference evidence="3 4" key="2">
    <citation type="submission" date="2010-03" db="EMBL/GenBank/DDBJ databases">
        <authorList>
            <person name="Pajon A."/>
        </authorList>
    </citation>
    <scope>NUCLEOTIDE SEQUENCE [LARGE SCALE GENOMIC DNA]</scope>
    <source>
        <strain evidence="3 4">L2-14</strain>
    </source>
</reference>
<dbReference type="InterPro" id="IPR006842">
    <property type="entry name" value="Transposase_31"/>
</dbReference>
<dbReference type="PATRIC" id="fig|657313.3.peg.50"/>
<dbReference type="EMBL" id="FP929055">
    <property type="protein sequence ID" value="CBL25142.1"/>
    <property type="molecule type" value="Genomic_DNA"/>
</dbReference>
<protein>
    <submittedName>
        <fullName evidence="3">Putative transposase, YhgA-like</fullName>
    </submittedName>
</protein>
<accession>D4M1N0</accession>
<dbReference type="HOGENOM" id="CLU_066636_0_0_9"/>
<evidence type="ECO:0000256" key="1">
    <source>
        <dbReference type="SAM" id="Coils"/>
    </source>
</evidence>
<organism evidence="3 4">
    <name type="scientific">[Ruminococcus] torques L2-14</name>
    <dbReference type="NCBI Taxonomy" id="657313"/>
    <lineage>
        <taxon>Bacteria</taxon>
        <taxon>Bacillati</taxon>
        <taxon>Bacillota</taxon>
        <taxon>Clostridia</taxon>
        <taxon>Lachnospirales</taxon>
        <taxon>Lachnospiraceae</taxon>
        <taxon>Mediterraneibacter</taxon>
    </lineage>
</organism>
<proteinExistence type="predicted"/>
<name>D4M1N0_9FIRM</name>
<keyword evidence="1" id="KW-0175">Coiled coil</keyword>
<dbReference type="Pfam" id="PF04754">
    <property type="entry name" value="Transposase_31"/>
    <property type="match status" value="1"/>
</dbReference>
<feature type="domain" description="Transposase (putative) YhgA-like" evidence="2">
    <location>
        <begin position="141"/>
        <end position="245"/>
    </location>
</feature>
<dbReference type="KEGG" id="rto:RTO_03710"/>
<reference evidence="3 4" key="1">
    <citation type="submission" date="2010-03" db="EMBL/GenBank/DDBJ databases">
        <title>The genome sequence of Ruminococcus torques L2-14.</title>
        <authorList>
            <consortium name="metaHIT consortium -- http://www.metahit.eu/"/>
            <person name="Pajon A."/>
            <person name="Turner K."/>
            <person name="Parkhill J."/>
            <person name="Duncan S."/>
            <person name="Flint H."/>
        </authorList>
    </citation>
    <scope>NUCLEOTIDE SEQUENCE [LARGE SCALE GENOMIC DNA]</scope>
    <source>
        <strain evidence="3 4">L2-14</strain>
    </source>
</reference>
<dbReference type="AlphaFoldDB" id="D4M1N0"/>
<feature type="coiled-coil region" evidence="1">
    <location>
        <begin position="301"/>
        <end position="328"/>
    </location>
</feature>
<sequence length="333" mass="39168">MGKADVNVNIWLSEKNRFANLFNGVIYGGENVILPEDLEEVNPVSSVNVKNRVGKTKSMKKYRDIIMRWKNQATLVLLANEAQDKIHYAMPHKVMLYDGMDYETQIRNNWECFTEGQRQAKKTGQTLEHLTAGEYLSRFRRTDRLTPIISLVFYYGSEPWDGPVDLYDMFRLEGTEKEKAILEKYLPNYRINLVDAERLEETERFSEDLQVILTMLKYRKDKDGLRNYVNENKQFFQKVDHETSQAMKAFLNMKQIPGETENEEEIINMCEAIQEMYDDGVRDGMKRGIQQGRDDLLKEKVKRKLQKQKSLEQIADELEEDVKVIRKIIKEVQ</sequence>